<evidence type="ECO:0000259" key="8">
    <source>
        <dbReference type="PROSITE" id="PS50102"/>
    </source>
</evidence>
<evidence type="ECO:0000256" key="7">
    <source>
        <dbReference type="PROSITE-ProRule" id="PRU00176"/>
    </source>
</evidence>
<dbReference type="PANTHER" id="PTHR24012">
    <property type="entry name" value="RNA BINDING PROTEIN"/>
    <property type="match status" value="1"/>
</dbReference>
<evidence type="ECO:0000256" key="1">
    <source>
        <dbReference type="ARBA" id="ARBA00004123"/>
    </source>
</evidence>
<dbReference type="PROSITE" id="PS50102">
    <property type="entry name" value="RRM"/>
    <property type="match status" value="3"/>
</dbReference>
<evidence type="ECO:0000256" key="4">
    <source>
        <dbReference type="ARBA" id="ARBA00022737"/>
    </source>
</evidence>
<dbReference type="GO" id="GO:0005634">
    <property type="term" value="C:nucleus"/>
    <property type="evidence" value="ECO:0007669"/>
    <property type="project" value="UniProtKB-SubCell"/>
</dbReference>
<proteinExistence type="predicted"/>
<keyword evidence="5 7" id="KW-0694">RNA-binding</keyword>
<keyword evidence="3" id="KW-0963">Cytoplasm</keyword>
<comment type="subcellular location">
    <subcellularLocation>
        <location evidence="2">Cytoplasm</location>
    </subcellularLocation>
    <subcellularLocation>
        <location evidence="1">Nucleus</location>
    </subcellularLocation>
</comment>
<dbReference type="EMBL" id="JAUCMX010000018">
    <property type="protein sequence ID" value="KAK3518197.1"/>
    <property type="molecule type" value="Genomic_DNA"/>
</dbReference>
<gene>
    <name evidence="9" type="ORF">QTP70_033897</name>
</gene>
<dbReference type="Pfam" id="PF00076">
    <property type="entry name" value="RRM_1"/>
    <property type="match status" value="3"/>
</dbReference>
<evidence type="ECO:0000256" key="2">
    <source>
        <dbReference type="ARBA" id="ARBA00004496"/>
    </source>
</evidence>
<evidence type="ECO:0000256" key="3">
    <source>
        <dbReference type="ARBA" id="ARBA00022490"/>
    </source>
</evidence>
<name>A0AAE0UUP6_9TELE</name>
<feature type="domain" description="RRM" evidence="8">
    <location>
        <begin position="179"/>
        <end position="255"/>
    </location>
</feature>
<evidence type="ECO:0000256" key="6">
    <source>
        <dbReference type="ARBA" id="ARBA00023242"/>
    </source>
</evidence>
<feature type="domain" description="RRM" evidence="8">
    <location>
        <begin position="90"/>
        <end position="162"/>
    </location>
</feature>
<feature type="domain" description="RRM" evidence="8">
    <location>
        <begin position="2"/>
        <end position="80"/>
    </location>
</feature>
<protein>
    <recommendedName>
        <fullName evidence="8">RRM domain-containing protein</fullName>
    </recommendedName>
</protein>
<dbReference type="GO" id="GO:0005737">
    <property type="term" value="C:cytoplasm"/>
    <property type="evidence" value="ECO:0007669"/>
    <property type="project" value="UniProtKB-SubCell"/>
</dbReference>
<keyword evidence="6" id="KW-0539">Nucleus</keyword>
<dbReference type="InterPro" id="IPR012677">
    <property type="entry name" value="Nucleotide-bd_a/b_plait_sf"/>
</dbReference>
<keyword evidence="10" id="KW-1185">Reference proteome</keyword>
<dbReference type="Proteomes" id="UP001274896">
    <property type="component" value="Unassembled WGS sequence"/>
</dbReference>
<accession>A0AAE0UUP6</accession>
<comment type="caution">
    <text evidence="9">The sequence shown here is derived from an EMBL/GenBank/DDBJ whole genome shotgun (WGS) entry which is preliminary data.</text>
</comment>
<evidence type="ECO:0000313" key="10">
    <source>
        <dbReference type="Proteomes" id="UP001274896"/>
    </source>
</evidence>
<dbReference type="AlphaFoldDB" id="A0AAE0UUP6"/>
<dbReference type="SMART" id="SM00360">
    <property type="entry name" value="RRM"/>
    <property type="match status" value="3"/>
</dbReference>
<reference evidence="9" key="1">
    <citation type="submission" date="2023-06" db="EMBL/GenBank/DDBJ databases">
        <title>Male Hemibagrus guttatus genome.</title>
        <authorList>
            <person name="Bian C."/>
        </authorList>
    </citation>
    <scope>NUCLEOTIDE SEQUENCE</scope>
    <source>
        <strain evidence="9">Male_cb2023</strain>
        <tissue evidence="9">Muscle</tissue>
    </source>
</reference>
<keyword evidence="4" id="KW-0677">Repeat</keyword>
<evidence type="ECO:0000256" key="5">
    <source>
        <dbReference type="ARBA" id="ARBA00022884"/>
    </source>
</evidence>
<sequence>MAALCVKNLHPAVAEWMIFHRFSYAGHVESVHLCRDRKTGASLGYAYVNFRHQYQAEQALEMLNFEPLLDRPMHVMWSEWELMAKRTKGSNIFIQNLDESIDSIALFDTFSLFGRIVSCKVVDSKGYGYVQYDSAEAAALAIEKVNGMLLRDREITIEYFKPREERKAVARPSSQHQANNLFIKNLDSTINDECLRMVFGQFGTIISAKVMTENGRSKGFGFVSFKSSQEAEMAKNAMNGRMWGRKQIYVGEALRKEERQARLAHQKAQELFGADPTTESRKPVLPPYLKSTVAVDPAINTAPTEDPVQAVPAINTAPTEDPVQAVPAINTAPTEDPVQADTAINTAPTEDPVQADTAINTAPTEDPVQAVPAINTAPTEDPVQADTAINTAPTEDPVQADTAINTAPTEDPVQADTAINTAPTEDPVQADTAINTAPTEDPVQADTAINTAPTEDPVQADTAINTAPNLTTAKTVITLTNKKRKRNKIKIKLNN</sequence>
<dbReference type="FunFam" id="3.30.70.330:FF:000651">
    <property type="entry name" value="Poly(A) binding protein cytoplasmic 1 like"/>
    <property type="match status" value="1"/>
</dbReference>
<evidence type="ECO:0000313" key="9">
    <source>
        <dbReference type="EMBL" id="KAK3518197.1"/>
    </source>
</evidence>
<dbReference type="SUPFAM" id="SSF54928">
    <property type="entry name" value="RNA-binding domain, RBD"/>
    <property type="match status" value="2"/>
</dbReference>
<dbReference type="InterPro" id="IPR035979">
    <property type="entry name" value="RBD_domain_sf"/>
</dbReference>
<organism evidence="9 10">
    <name type="scientific">Hemibagrus guttatus</name>
    <dbReference type="NCBI Taxonomy" id="175788"/>
    <lineage>
        <taxon>Eukaryota</taxon>
        <taxon>Metazoa</taxon>
        <taxon>Chordata</taxon>
        <taxon>Craniata</taxon>
        <taxon>Vertebrata</taxon>
        <taxon>Euteleostomi</taxon>
        <taxon>Actinopterygii</taxon>
        <taxon>Neopterygii</taxon>
        <taxon>Teleostei</taxon>
        <taxon>Ostariophysi</taxon>
        <taxon>Siluriformes</taxon>
        <taxon>Bagridae</taxon>
        <taxon>Hemibagrus</taxon>
    </lineage>
</organism>
<dbReference type="Gene3D" id="3.30.70.330">
    <property type="match status" value="3"/>
</dbReference>
<dbReference type="InterPro" id="IPR000504">
    <property type="entry name" value="RRM_dom"/>
</dbReference>
<dbReference type="GO" id="GO:0003723">
    <property type="term" value="F:RNA binding"/>
    <property type="evidence" value="ECO:0007669"/>
    <property type="project" value="UniProtKB-UniRule"/>
</dbReference>